<dbReference type="PROSITE" id="PS50878">
    <property type="entry name" value="RT_POL"/>
    <property type="match status" value="1"/>
</dbReference>
<dbReference type="CDD" id="cd01650">
    <property type="entry name" value="RT_nLTR_like"/>
    <property type="match status" value="1"/>
</dbReference>
<keyword evidence="3" id="KW-1185">Reference proteome</keyword>
<reference evidence="2 3" key="1">
    <citation type="submission" date="2024-05" db="EMBL/GenBank/DDBJ databases">
        <authorList>
            <person name="Wallberg A."/>
        </authorList>
    </citation>
    <scope>NUCLEOTIDE SEQUENCE [LARGE SCALE GENOMIC DNA]</scope>
</reference>
<protein>
    <recommendedName>
        <fullName evidence="1">Reverse transcriptase domain-containing protein</fullName>
    </recommendedName>
</protein>
<dbReference type="GO" id="GO:0071897">
    <property type="term" value="P:DNA biosynthetic process"/>
    <property type="evidence" value="ECO:0007669"/>
    <property type="project" value="UniProtKB-ARBA"/>
</dbReference>
<dbReference type="AlphaFoldDB" id="A0AAV2SJI1"/>
<comment type="caution">
    <text evidence="2">The sequence shown here is derived from an EMBL/GenBank/DDBJ whole genome shotgun (WGS) entry which is preliminary data.</text>
</comment>
<name>A0AAV2SJI1_MEGNR</name>
<dbReference type="PANTHER" id="PTHR19446">
    <property type="entry name" value="REVERSE TRANSCRIPTASES"/>
    <property type="match status" value="1"/>
</dbReference>
<dbReference type="Pfam" id="PF00078">
    <property type="entry name" value="RVT_1"/>
    <property type="match status" value="1"/>
</dbReference>
<organism evidence="2 3">
    <name type="scientific">Meganyctiphanes norvegica</name>
    <name type="common">Northern krill</name>
    <name type="synonym">Thysanopoda norvegica</name>
    <dbReference type="NCBI Taxonomy" id="48144"/>
    <lineage>
        <taxon>Eukaryota</taxon>
        <taxon>Metazoa</taxon>
        <taxon>Ecdysozoa</taxon>
        <taxon>Arthropoda</taxon>
        <taxon>Crustacea</taxon>
        <taxon>Multicrustacea</taxon>
        <taxon>Malacostraca</taxon>
        <taxon>Eumalacostraca</taxon>
        <taxon>Eucarida</taxon>
        <taxon>Euphausiacea</taxon>
        <taxon>Euphausiidae</taxon>
        <taxon>Meganyctiphanes</taxon>
    </lineage>
</organism>
<evidence type="ECO:0000259" key="1">
    <source>
        <dbReference type="PROSITE" id="PS50878"/>
    </source>
</evidence>
<accession>A0AAV2SJI1</accession>
<sequence length="429" mass="49829">MAKKKIAKTDEQKEKVFTKQLEKTCAISEEENQEFCQETERMVENELRRNTNELTTEWTINLQNIRNIRNNALPFNNLDIVNSIRSLKNRAPGASGIRKPYFSNLPPNIISNICHLFNCCYAVGIYPKHFKTAEIIMIPKSSTPTSNPEKYRPISLLNFMGKVFAKLINNKLIKHFENNNTMRDTQHGFRKKRGTTSLLANLYERVAREKGTDRRTLITMVTRDVQKAFDKVWHKSIIFKLIQAGVDKKLTRILSNFLHSRRAYVRVNKHKGETFTMTAGVPQGDVLSPTLFLIVGNDYPEPTKNNHQKNFAMQYADDFTQIIISKFNTTITQACRDQHKTNVEEEIMKQNDFERRWKIKTNVNKFTIINIGFYIAPTIVINNTPIPYVTHTKLLGLHLTRNNFYVKQIQQNTIRARAELKKSYSASEH</sequence>
<gene>
    <name evidence="2" type="ORF">MNOR_LOCUS37377</name>
</gene>
<evidence type="ECO:0000313" key="2">
    <source>
        <dbReference type="EMBL" id="CAL4198604.1"/>
    </source>
</evidence>
<dbReference type="InterPro" id="IPR043502">
    <property type="entry name" value="DNA/RNA_pol_sf"/>
</dbReference>
<evidence type="ECO:0000313" key="3">
    <source>
        <dbReference type="Proteomes" id="UP001497623"/>
    </source>
</evidence>
<dbReference type="EMBL" id="CAXKWB010074756">
    <property type="protein sequence ID" value="CAL4198604.1"/>
    <property type="molecule type" value="Genomic_DNA"/>
</dbReference>
<proteinExistence type="predicted"/>
<feature type="domain" description="Reverse transcriptase" evidence="1">
    <location>
        <begin position="119"/>
        <end position="399"/>
    </location>
</feature>
<dbReference type="InterPro" id="IPR000477">
    <property type="entry name" value="RT_dom"/>
</dbReference>
<dbReference type="Proteomes" id="UP001497623">
    <property type="component" value="Unassembled WGS sequence"/>
</dbReference>
<dbReference type="SUPFAM" id="SSF56672">
    <property type="entry name" value="DNA/RNA polymerases"/>
    <property type="match status" value="1"/>
</dbReference>